<reference evidence="1" key="2">
    <citation type="journal article" date="2023" name="Commun. Biol.">
        <title>Intrasexual cuticular hydrocarbon dimorphism in a wasp sheds light on hydrocarbon biosynthesis genes in Hymenoptera.</title>
        <authorList>
            <person name="Moris V.C."/>
            <person name="Podsiadlowski L."/>
            <person name="Martin S."/>
            <person name="Oeyen J.P."/>
            <person name="Donath A."/>
            <person name="Petersen M."/>
            <person name="Wilbrandt J."/>
            <person name="Misof B."/>
            <person name="Liedtke D."/>
            <person name="Thamm M."/>
            <person name="Scheiner R."/>
            <person name="Schmitt T."/>
            <person name="Niehuis O."/>
        </authorList>
    </citation>
    <scope>NUCLEOTIDE SEQUENCE</scope>
    <source>
        <strain evidence="1">GBR_01_08_01A</strain>
    </source>
</reference>
<protein>
    <submittedName>
        <fullName evidence="1">Uncharacterized protein</fullName>
    </submittedName>
</protein>
<dbReference type="AlphaFoldDB" id="A0AAD9VL77"/>
<organism evidence="1 2">
    <name type="scientific">Odynerus spinipes</name>
    <dbReference type="NCBI Taxonomy" id="1348599"/>
    <lineage>
        <taxon>Eukaryota</taxon>
        <taxon>Metazoa</taxon>
        <taxon>Ecdysozoa</taxon>
        <taxon>Arthropoda</taxon>
        <taxon>Hexapoda</taxon>
        <taxon>Insecta</taxon>
        <taxon>Pterygota</taxon>
        <taxon>Neoptera</taxon>
        <taxon>Endopterygota</taxon>
        <taxon>Hymenoptera</taxon>
        <taxon>Apocrita</taxon>
        <taxon>Aculeata</taxon>
        <taxon>Vespoidea</taxon>
        <taxon>Vespidae</taxon>
        <taxon>Eumeninae</taxon>
        <taxon>Odynerus</taxon>
    </lineage>
</organism>
<gene>
    <name evidence="1" type="ORF">KPH14_010910</name>
</gene>
<proteinExistence type="predicted"/>
<feature type="non-terminal residue" evidence="1">
    <location>
        <position position="63"/>
    </location>
</feature>
<accession>A0AAD9VL77</accession>
<dbReference type="EMBL" id="JAIFRP010001134">
    <property type="protein sequence ID" value="KAK2577802.1"/>
    <property type="molecule type" value="Genomic_DNA"/>
</dbReference>
<evidence type="ECO:0000313" key="2">
    <source>
        <dbReference type="Proteomes" id="UP001258017"/>
    </source>
</evidence>
<name>A0AAD9VL77_9HYME</name>
<reference evidence="1" key="1">
    <citation type="submission" date="2021-08" db="EMBL/GenBank/DDBJ databases">
        <authorList>
            <person name="Misof B."/>
            <person name="Oliver O."/>
            <person name="Podsiadlowski L."/>
            <person name="Donath A."/>
            <person name="Peters R."/>
            <person name="Mayer C."/>
            <person name="Rust J."/>
            <person name="Gunkel S."/>
            <person name="Lesny P."/>
            <person name="Martin S."/>
            <person name="Oeyen J.P."/>
            <person name="Petersen M."/>
            <person name="Panagiotis P."/>
            <person name="Wilbrandt J."/>
            <person name="Tanja T."/>
        </authorList>
    </citation>
    <scope>NUCLEOTIDE SEQUENCE</scope>
    <source>
        <strain evidence="1">GBR_01_08_01A</strain>
        <tissue evidence="1">Thorax + abdomen</tissue>
    </source>
</reference>
<comment type="caution">
    <text evidence="1">The sequence shown here is derived from an EMBL/GenBank/DDBJ whole genome shotgun (WGS) entry which is preliminary data.</text>
</comment>
<dbReference type="Proteomes" id="UP001258017">
    <property type="component" value="Unassembled WGS sequence"/>
</dbReference>
<keyword evidence="2" id="KW-1185">Reference proteome</keyword>
<evidence type="ECO:0000313" key="1">
    <source>
        <dbReference type="EMBL" id="KAK2577802.1"/>
    </source>
</evidence>
<sequence>RGHLRVSTGLENVNLTGERHVRSSRKNDRKCYIPGEESRKHLSNDNVVSLTTNAVKSRGSRYA</sequence>